<proteinExistence type="inferred from homology"/>
<dbReference type="GO" id="GO:0008047">
    <property type="term" value="F:enzyme activator activity"/>
    <property type="evidence" value="ECO:0007669"/>
    <property type="project" value="InterPro"/>
</dbReference>
<keyword evidence="2" id="KW-0645">Protease</keyword>
<sequence length="177" mass="18607">MCDPLPDSPHRTRLTVIGIGNPYRHDDAVGLAVARQLRCTLPAGVDVLEGAGEPTGLFAAWEGADAVWIIDAAHSAAPPGTVHRIPANERTLPADLVGPSTHALGLADTIEISRTLGWLPRHLVIYAICGHTFSAGLGLDPEVAAAARNVAAAIRAETAIYAAREPDDAAREPHDLR</sequence>
<evidence type="ECO:0000313" key="5">
    <source>
        <dbReference type="EMBL" id="ABD13841.1"/>
    </source>
</evidence>
<protein>
    <submittedName>
        <fullName evidence="5">Peptidase M52, hydrogen uptake protein</fullName>
    </submittedName>
</protein>
<dbReference type="Pfam" id="PF01750">
    <property type="entry name" value="HycI"/>
    <property type="match status" value="1"/>
</dbReference>
<dbReference type="Gene3D" id="3.40.50.1450">
    <property type="entry name" value="HybD-like"/>
    <property type="match status" value="1"/>
</dbReference>
<dbReference type="CDD" id="cd00518">
    <property type="entry name" value="H2MP"/>
    <property type="match status" value="1"/>
</dbReference>
<dbReference type="PANTHER" id="PTHR30302:SF1">
    <property type="entry name" value="HYDROGENASE 2 MATURATION PROTEASE"/>
    <property type="match status" value="1"/>
</dbReference>
<dbReference type="InterPro" id="IPR023430">
    <property type="entry name" value="Pept_HybD-like_dom_sf"/>
</dbReference>
<dbReference type="GO" id="GO:0004190">
    <property type="term" value="F:aspartic-type endopeptidase activity"/>
    <property type="evidence" value="ECO:0007669"/>
    <property type="project" value="UniProtKB-KW"/>
</dbReference>
<dbReference type="eggNOG" id="COG0680">
    <property type="taxonomic scope" value="Bacteria"/>
</dbReference>
<dbReference type="AlphaFoldDB" id="Q2J4F1"/>
<evidence type="ECO:0000256" key="1">
    <source>
        <dbReference type="ARBA" id="ARBA00006814"/>
    </source>
</evidence>
<dbReference type="SUPFAM" id="SSF53163">
    <property type="entry name" value="HybD-like"/>
    <property type="match status" value="1"/>
</dbReference>
<organism evidence="5 6">
    <name type="scientific">Frankia casuarinae (strain DSM 45818 / CECT 9043 / HFP020203 / CcI3)</name>
    <dbReference type="NCBI Taxonomy" id="106370"/>
    <lineage>
        <taxon>Bacteria</taxon>
        <taxon>Bacillati</taxon>
        <taxon>Actinomycetota</taxon>
        <taxon>Actinomycetes</taxon>
        <taxon>Frankiales</taxon>
        <taxon>Frankiaceae</taxon>
        <taxon>Frankia</taxon>
    </lineage>
</organism>
<accession>A0A1X1PW27</accession>
<dbReference type="HOGENOM" id="CLU_099037_2_1_11"/>
<name>Q2J4F1_FRACC</name>
<dbReference type="KEGG" id="fra:Francci3_4495"/>
<dbReference type="OrthoDB" id="164170at2"/>
<dbReference type="EMBL" id="CP000249">
    <property type="protein sequence ID" value="ABD13841.1"/>
    <property type="molecule type" value="Genomic_DNA"/>
</dbReference>
<keyword evidence="6" id="KW-1185">Reference proteome</keyword>
<comment type="similarity">
    <text evidence="1">Belongs to the peptidase A31 family.</text>
</comment>
<reference evidence="5 6" key="1">
    <citation type="journal article" date="2007" name="Genome Res.">
        <title>Genome characteristics of facultatively symbiotic Frankia sp. strains reflect host range and host plant biogeography.</title>
        <authorList>
            <person name="Normand P."/>
            <person name="Lapierre P."/>
            <person name="Tisa L.S."/>
            <person name="Gogarten J.P."/>
            <person name="Alloisio N."/>
            <person name="Bagnarol E."/>
            <person name="Bassi C.A."/>
            <person name="Berry A.M."/>
            <person name="Bickhart D.M."/>
            <person name="Choisne N."/>
            <person name="Couloux A."/>
            <person name="Cournoyer B."/>
            <person name="Cruveiller S."/>
            <person name="Daubin V."/>
            <person name="Demange N."/>
            <person name="Francino M.P."/>
            <person name="Goltsman E."/>
            <person name="Huang Y."/>
            <person name="Kopp O.R."/>
            <person name="Labarre L."/>
            <person name="Lapidus A."/>
            <person name="Lavire C."/>
            <person name="Marechal J."/>
            <person name="Martinez M."/>
            <person name="Mastronunzio J.E."/>
            <person name="Mullin B.C."/>
            <person name="Niemann J."/>
            <person name="Pujic P."/>
            <person name="Rawnsley T."/>
            <person name="Rouy Z."/>
            <person name="Schenowitz C."/>
            <person name="Sellstedt A."/>
            <person name="Tavares F."/>
            <person name="Tomkins J.P."/>
            <person name="Vallenet D."/>
            <person name="Valverde C."/>
            <person name="Wall L.G."/>
            <person name="Wang Y."/>
            <person name="Medigue C."/>
            <person name="Benson D.R."/>
        </authorList>
    </citation>
    <scope>NUCLEOTIDE SEQUENCE [LARGE SCALE GENOMIC DNA]</scope>
    <source>
        <strain evidence="6">DSM 45818 / CECT 9043 / CcI3</strain>
    </source>
</reference>
<keyword evidence="4" id="KW-0378">Hydrolase</keyword>
<accession>Q2J4F1</accession>
<evidence type="ECO:0000256" key="4">
    <source>
        <dbReference type="ARBA" id="ARBA00022801"/>
    </source>
</evidence>
<dbReference type="STRING" id="106370.Francci3_4495"/>
<evidence type="ECO:0000313" key="6">
    <source>
        <dbReference type="Proteomes" id="UP000001937"/>
    </source>
</evidence>
<evidence type="ECO:0000256" key="2">
    <source>
        <dbReference type="ARBA" id="ARBA00022670"/>
    </source>
</evidence>
<dbReference type="PANTHER" id="PTHR30302">
    <property type="entry name" value="HYDROGENASE 1 MATURATION PROTEASE"/>
    <property type="match status" value="1"/>
</dbReference>
<evidence type="ECO:0000256" key="3">
    <source>
        <dbReference type="ARBA" id="ARBA00022750"/>
    </source>
</evidence>
<dbReference type="NCBIfam" id="TIGR00072">
    <property type="entry name" value="hydrog_prot"/>
    <property type="match status" value="1"/>
</dbReference>
<gene>
    <name evidence="5" type="ordered locus">Francci3_4495</name>
</gene>
<keyword evidence="3" id="KW-0064">Aspartyl protease</keyword>
<dbReference type="RefSeq" id="WP_011438849.1">
    <property type="nucleotide sequence ID" value="NC_007777.1"/>
</dbReference>
<dbReference type="InterPro" id="IPR000671">
    <property type="entry name" value="Peptidase_A31"/>
</dbReference>
<dbReference type="GO" id="GO:0016485">
    <property type="term" value="P:protein processing"/>
    <property type="evidence" value="ECO:0007669"/>
    <property type="project" value="TreeGrafter"/>
</dbReference>
<dbReference type="Proteomes" id="UP000001937">
    <property type="component" value="Chromosome"/>
</dbReference>